<sequence length="140" mass="15211">MLSALCMRSKAVWGYGDDFMRACRSELTIKACELQSSSIAVAEESGKIVGVAQVKINGSEADLLKLFVEPMMLRGGVGTRLLRWASSQAKSMGARRLVIEADPEAAPFYRRMGAKDCGFSPSGSIPGRMLPRLVIELKQV</sequence>
<dbReference type="CDD" id="cd04301">
    <property type="entry name" value="NAT_SF"/>
    <property type="match status" value="1"/>
</dbReference>
<dbReference type="PANTHER" id="PTHR43877">
    <property type="entry name" value="AMINOALKYLPHOSPHONATE N-ACETYLTRANSFERASE-RELATED-RELATED"/>
    <property type="match status" value="1"/>
</dbReference>
<protein>
    <submittedName>
        <fullName evidence="5">Acetyltransferase (GNAT) family protein</fullName>
    </submittedName>
    <submittedName>
        <fullName evidence="4">GNAT family N-acetyltransferase</fullName>
    </submittedName>
</protein>
<dbReference type="PROSITE" id="PS51186">
    <property type="entry name" value="GNAT"/>
    <property type="match status" value="1"/>
</dbReference>
<name>A0A2U3Q0S3_9BRAD</name>
<dbReference type="InterPro" id="IPR000182">
    <property type="entry name" value="GNAT_dom"/>
</dbReference>
<dbReference type="OrthoDB" id="7205533at2"/>
<feature type="domain" description="N-acetyltransferase" evidence="3">
    <location>
        <begin position="1"/>
        <end position="138"/>
    </location>
</feature>
<dbReference type="GO" id="GO:0016747">
    <property type="term" value="F:acyltransferase activity, transferring groups other than amino-acyl groups"/>
    <property type="evidence" value="ECO:0007669"/>
    <property type="project" value="InterPro"/>
</dbReference>
<organism evidence="5 6">
    <name type="scientific">Bradyrhizobium vignae</name>
    <dbReference type="NCBI Taxonomy" id="1549949"/>
    <lineage>
        <taxon>Bacteria</taxon>
        <taxon>Pseudomonadati</taxon>
        <taxon>Pseudomonadota</taxon>
        <taxon>Alphaproteobacteria</taxon>
        <taxon>Hyphomicrobiales</taxon>
        <taxon>Nitrobacteraceae</taxon>
        <taxon>Bradyrhizobium</taxon>
    </lineage>
</organism>
<dbReference type="Proteomes" id="UP000669317">
    <property type="component" value="Unassembled WGS sequence"/>
</dbReference>
<dbReference type="Gene3D" id="3.40.630.30">
    <property type="match status" value="1"/>
</dbReference>
<gene>
    <name evidence="5" type="ORF">BRAD3257_4000</name>
    <name evidence="4" type="ORF">JWS04_23385</name>
</gene>
<evidence type="ECO:0000256" key="1">
    <source>
        <dbReference type="ARBA" id="ARBA00022679"/>
    </source>
</evidence>
<evidence type="ECO:0000313" key="5">
    <source>
        <dbReference type="EMBL" id="SPP95011.1"/>
    </source>
</evidence>
<keyword evidence="1 5" id="KW-0808">Transferase</keyword>
<dbReference type="InterPro" id="IPR016181">
    <property type="entry name" value="Acyl_CoA_acyltransferase"/>
</dbReference>
<reference evidence="5 6" key="1">
    <citation type="submission" date="2018-03" db="EMBL/GenBank/DDBJ databases">
        <authorList>
            <person name="Gully D."/>
        </authorList>
    </citation>
    <scope>NUCLEOTIDE SEQUENCE [LARGE SCALE GENOMIC DNA]</scope>
    <source>
        <strain evidence="5">ORS3257</strain>
    </source>
</reference>
<dbReference type="Pfam" id="PF00583">
    <property type="entry name" value="Acetyltransf_1"/>
    <property type="match status" value="1"/>
</dbReference>
<evidence type="ECO:0000259" key="3">
    <source>
        <dbReference type="PROSITE" id="PS51186"/>
    </source>
</evidence>
<evidence type="ECO:0000313" key="6">
    <source>
        <dbReference type="Proteomes" id="UP000246085"/>
    </source>
</evidence>
<keyword evidence="7" id="KW-1185">Reference proteome</keyword>
<dbReference type="AlphaFoldDB" id="A0A2U3Q0S3"/>
<dbReference type="SUPFAM" id="SSF55729">
    <property type="entry name" value="Acyl-CoA N-acyltransferases (Nat)"/>
    <property type="match status" value="1"/>
</dbReference>
<evidence type="ECO:0000256" key="2">
    <source>
        <dbReference type="ARBA" id="ARBA00023315"/>
    </source>
</evidence>
<accession>A0A4Q0QB91</accession>
<evidence type="ECO:0000313" key="4">
    <source>
        <dbReference type="EMBL" id="MBP0113975.1"/>
    </source>
</evidence>
<dbReference type="KEGG" id="bvz:BRAD3257_4000"/>
<keyword evidence="2" id="KW-0012">Acyltransferase</keyword>
<dbReference type="RefSeq" id="WP_122402920.1">
    <property type="nucleotide sequence ID" value="NZ_JAGIKT010000055.1"/>
</dbReference>
<evidence type="ECO:0000313" key="7">
    <source>
        <dbReference type="Proteomes" id="UP000669317"/>
    </source>
</evidence>
<reference evidence="4 7" key="2">
    <citation type="submission" date="2021-03" db="EMBL/GenBank/DDBJ databases">
        <title>Genome Sequence of Bradyrhizobium vignae strain ISRA400.</title>
        <authorList>
            <person name="Tisa L.S."/>
            <person name="Svistoonoff S."/>
            <person name="Hocher V."/>
            <person name="Fall S."/>
            <person name="Zaiya A."/>
            <person name="Naing D."/>
            <person name="Niang N."/>
            <person name="Diouf A."/>
            <person name="Dasylva M.C."/>
            <person name="Toure O."/>
            <person name="Gueye M."/>
            <person name="Gully D."/>
            <person name="Tisseyre P."/>
            <person name="Simpson S."/>
            <person name="Morris K."/>
            <person name="Thomas W.K."/>
        </authorList>
    </citation>
    <scope>NUCLEOTIDE SEQUENCE [LARGE SCALE GENOMIC DNA]</scope>
    <source>
        <strain evidence="4 7">ISRA400</strain>
    </source>
</reference>
<dbReference type="InterPro" id="IPR050832">
    <property type="entry name" value="Bact_Acetyltransf"/>
</dbReference>
<dbReference type="Proteomes" id="UP000246085">
    <property type="component" value="Chromosome BRAD3257"/>
</dbReference>
<proteinExistence type="predicted"/>
<accession>A0A2U3Q0S3</accession>
<dbReference type="EMBL" id="JAGIKT010000055">
    <property type="protein sequence ID" value="MBP0113975.1"/>
    <property type="molecule type" value="Genomic_DNA"/>
</dbReference>
<dbReference type="EMBL" id="LS398110">
    <property type="protein sequence ID" value="SPP95011.1"/>
    <property type="molecule type" value="Genomic_DNA"/>
</dbReference>